<comment type="similarity">
    <text evidence="2">Belongs to the UPF0057 (PMP3) family.</text>
</comment>
<keyword evidence="4 6" id="KW-1133">Transmembrane helix</keyword>
<accession>A0A8H7AHD5</accession>
<keyword evidence="3 6" id="KW-0812">Transmembrane</keyword>
<dbReference type="Proteomes" id="UP000606974">
    <property type="component" value="Unassembled WGS sequence"/>
</dbReference>
<keyword evidence="8" id="KW-1185">Reference proteome</keyword>
<dbReference type="PANTHER" id="PTHR21659">
    <property type="entry name" value="HYDROPHOBIC PROTEIN RCI2 LOW TEMPERATURE AND SALT RESPONSIVE PROTEIN LTI6 -RELATED"/>
    <property type="match status" value="1"/>
</dbReference>
<evidence type="ECO:0008006" key="9">
    <source>
        <dbReference type="Google" id="ProtNLM"/>
    </source>
</evidence>
<feature type="transmembrane region" description="Helical" evidence="6">
    <location>
        <begin position="7"/>
        <end position="26"/>
    </location>
</feature>
<evidence type="ECO:0000313" key="7">
    <source>
        <dbReference type="EMBL" id="KAF7509160.1"/>
    </source>
</evidence>
<keyword evidence="5 6" id="KW-0472">Membrane</keyword>
<dbReference type="EMBL" id="JAACFV010000045">
    <property type="protein sequence ID" value="KAF7509160.1"/>
    <property type="molecule type" value="Genomic_DNA"/>
</dbReference>
<protein>
    <recommendedName>
        <fullName evidence="9">Plasma membrane proteolipid 3</fullName>
    </recommendedName>
</protein>
<dbReference type="GO" id="GO:0016020">
    <property type="term" value="C:membrane"/>
    <property type="evidence" value="ECO:0007669"/>
    <property type="project" value="UniProtKB-SubCell"/>
</dbReference>
<gene>
    <name evidence="7" type="ORF">GJ744_008387</name>
</gene>
<comment type="caution">
    <text evidence="7">The sequence shown here is derived from an EMBL/GenBank/DDBJ whole genome shotgun (WGS) entry which is preliminary data.</text>
</comment>
<dbReference type="PANTHER" id="PTHR21659:SF42">
    <property type="entry name" value="UPF0057 MEMBRANE PROTEIN ZK632.10-RELATED"/>
    <property type="match status" value="1"/>
</dbReference>
<sequence>MSDALPAVLIVLVTILCPPVGVFMISGCSADLIINICLTLLGYIPGHLHAFYLEYVYFDRREKGRLGQIGSDPAPGVYSDDIQTGGTRGYGTV</sequence>
<evidence type="ECO:0000256" key="3">
    <source>
        <dbReference type="ARBA" id="ARBA00022692"/>
    </source>
</evidence>
<comment type="subcellular location">
    <subcellularLocation>
        <location evidence="1">Membrane</location>
    </subcellularLocation>
</comment>
<proteinExistence type="inferred from homology"/>
<evidence type="ECO:0000256" key="2">
    <source>
        <dbReference type="ARBA" id="ARBA00009530"/>
    </source>
</evidence>
<evidence type="ECO:0000313" key="8">
    <source>
        <dbReference type="Proteomes" id="UP000606974"/>
    </source>
</evidence>
<evidence type="ECO:0000256" key="1">
    <source>
        <dbReference type="ARBA" id="ARBA00004370"/>
    </source>
</evidence>
<evidence type="ECO:0000256" key="4">
    <source>
        <dbReference type="ARBA" id="ARBA00022989"/>
    </source>
</evidence>
<dbReference type="AlphaFoldDB" id="A0A8H7AHD5"/>
<organism evidence="7 8">
    <name type="scientific">Endocarpon pusillum</name>
    <dbReference type="NCBI Taxonomy" id="364733"/>
    <lineage>
        <taxon>Eukaryota</taxon>
        <taxon>Fungi</taxon>
        <taxon>Dikarya</taxon>
        <taxon>Ascomycota</taxon>
        <taxon>Pezizomycotina</taxon>
        <taxon>Eurotiomycetes</taxon>
        <taxon>Chaetothyriomycetidae</taxon>
        <taxon>Verrucariales</taxon>
        <taxon>Verrucariaceae</taxon>
        <taxon>Endocarpon</taxon>
    </lineage>
</organism>
<feature type="transmembrane region" description="Helical" evidence="6">
    <location>
        <begin position="32"/>
        <end position="53"/>
    </location>
</feature>
<dbReference type="Pfam" id="PF01679">
    <property type="entry name" value="Pmp3"/>
    <property type="match status" value="1"/>
</dbReference>
<dbReference type="InterPro" id="IPR000612">
    <property type="entry name" value="PMP3"/>
</dbReference>
<name>A0A8H7AHD5_9EURO</name>
<reference evidence="7" key="1">
    <citation type="submission" date="2020-02" db="EMBL/GenBank/DDBJ databases">
        <authorList>
            <person name="Palmer J.M."/>
        </authorList>
    </citation>
    <scope>NUCLEOTIDE SEQUENCE</scope>
    <source>
        <strain evidence="7">EPUS1.4</strain>
        <tissue evidence="7">Thallus</tissue>
    </source>
</reference>
<dbReference type="OrthoDB" id="2152119at2759"/>
<evidence type="ECO:0000256" key="5">
    <source>
        <dbReference type="ARBA" id="ARBA00023136"/>
    </source>
</evidence>
<evidence type="ECO:0000256" key="6">
    <source>
        <dbReference type="SAM" id="Phobius"/>
    </source>
</evidence>